<dbReference type="GO" id="GO:0005886">
    <property type="term" value="C:plasma membrane"/>
    <property type="evidence" value="ECO:0007669"/>
    <property type="project" value="TreeGrafter"/>
</dbReference>
<evidence type="ECO:0000313" key="9">
    <source>
        <dbReference type="Proteomes" id="UP000436088"/>
    </source>
</evidence>
<dbReference type="InterPro" id="IPR039391">
    <property type="entry name" value="Phytocyanin-like"/>
</dbReference>
<sequence>MGGKIGTATLFVFLVANLLQGAFGVTYTVGDSTGWVVPTGNDDFYDDWADNKIFAVGDVLVFNFTTGQHDVLEVTEADYDNCNAANPISNVTNGPTRITLDRTGDHYFICGFPGHCAAGQKLNVEVRNGNRNGTAPTPRPSPTTPATPSGMTYTVGDSTGWRVPTGNMIFMMIGTTTRISMLGMFYCSTSPRGNMMSWR</sequence>
<dbReference type="PANTHER" id="PTHR33021:SF496">
    <property type="entry name" value="OS08G0482700 PROTEIN"/>
    <property type="match status" value="1"/>
</dbReference>
<reference evidence="8" key="1">
    <citation type="submission" date="2019-09" db="EMBL/GenBank/DDBJ databases">
        <title>Draft genome information of white flower Hibiscus syriacus.</title>
        <authorList>
            <person name="Kim Y.-M."/>
        </authorList>
    </citation>
    <scope>NUCLEOTIDE SEQUENCE [LARGE SCALE GENOMIC DNA]</scope>
    <source>
        <strain evidence="8">YM2019G1</strain>
    </source>
</reference>
<evidence type="ECO:0000256" key="4">
    <source>
        <dbReference type="SAM" id="MobiDB-lite"/>
    </source>
</evidence>
<evidence type="ECO:0000256" key="6">
    <source>
        <dbReference type="SAM" id="SignalP"/>
    </source>
</evidence>
<keyword evidence="3" id="KW-0325">Glycoprotein</keyword>
<name>A0A6A3CJJ8_HIBSY</name>
<feature type="chain" id="PRO_5025432052" evidence="6">
    <location>
        <begin position="25"/>
        <end position="199"/>
    </location>
</feature>
<dbReference type="InterPro" id="IPR008972">
    <property type="entry name" value="Cupredoxin"/>
</dbReference>
<protein>
    <submittedName>
        <fullName evidence="8">Early nodulin 16</fullName>
    </submittedName>
</protein>
<evidence type="ECO:0000256" key="2">
    <source>
        <dbReference type="ARBA" id="ARBA00023008"/>
    </source>
</evidence>
<dbReference type="EMBL" id="VEPZ02000228">
    <property type="protein sequence ID" value="KAE8729530.1"/>
    <property type="molecule type" value="Genomic_DNA"/>
</dbReference>
<dbReference type="SUPFAM" id="SSF49503">
    <property type="entry name" value="Cupredoxins"/>
    <property type="match status" value="1"/>
</dbReference>
<dbReference type="Gene3D" id="2.60.40.420">
    <property type="entry name" value="Cupredoxins - blue copper proteins"/>
    <property type="match status" value="1"/>
</dbReference>
<accession>A0A6A3CJJ8</accession>
<dbReference type="Pfam" id="PF02298">
    <property type="entry name" value="Cu_bind_like"/>
    <property type="match status" value="1"/>
</dbReference>
<keyword evidence="5" id="KW-0472">Membrane</keyword>
<evidence type="ECO:0000256" key="3">
    <source>
        <dbReference type="ARBA" id="ARBA00023180"/>
    </source>
</evidence>
<keyword evidence="9" id="KW-1185">Reference proteome</keyword>
<dbReference type="PROSITE" id="PS00196">
    <property type="entry name" value="COPPER_BLUE"/>
    <property type="match status" value="1"/>
</dbReference>
<gene>
    <name evidence="8" type="ORF">F3Y22_tig00003632pilonHSYRG00011</name>
</gene>
<keyword evidence="5" id="KW-0812">Transmembrane</keyword>
<feature type="signal peptide" evidence="6">
    <location>
        <begin position="1"/>
        <end position="24"/>
    </location>
</feature>
<keyword evidence="1" id="KW-0479">Metal-binding</keyword>
<dbReference type="GO" id="GO:0009055">
    <property type="term" value="F:electron transfer activity"/>
    <property type="evidence" value="ECO:0007669"/>
    <property type="project" value="InterPro"/>
</dbReference>
<evidence type="ECO:0000259" key="7">
    <source>
        <dbReference type="PROSITE" id="PS51485"/>
    </source>
</evidence>
<evidence type="ECO:0000256" key="5">
    <source>
        <dbReference type="SAM" id="Phobius"/>
    </source>
</evidence>
<dbReference type="PANTHER" id="PTHR33021">
    <property type="entry name" value="BLUE COPPER PROTEIN"/>
    <property type="match status" value="1"/>
</dbReference>
<dbReference type="PROSITE" id="PS51485">
    <property type="entry name" value="PHYTOCYANIN"/>
    <property type="match status" value="1"/>
</dbReference>
<evidence type="ECO:0000256" key="1">
    <source>
        <dbReference type="ARBA" id="ARBA00022723"/>
    </source>
</evidence>
<organism evidence="8 9">
    <name type="scientific">Hibiscus syriacus</name>
    <name type="common">Rose of Sharon</name>
    <dbReference type="NCBI Taxonomy" id="106335"/>
    <lineage>
        <taxon>Eukaryota</taxon>
        <taxon>Viridiplantae</taxon>
        <taxon>Streptophyta</taxon>
        <taxon>Embryophyta</taxon>
        <taxon>Tracheophyta</taxon>
        <taxon>Spermatophyta</taxon>
        <taxon>Magnoliopsida</taxon>
        <taxon>eudicotyledons</taxon>
        <taxon>Gunneridae</taxon>
        <taxon>Pentapetalae</taxon>
        <taxon>rosids</taxon>
        <taxon>malvids</taxon>
        <taxon>Malvales</taxon>
        <taxon>Malvaceae</taxon>
        <taxon>Malvoideae</taxon>
        <taxon>Hibiscus</taxon>
    </lineage>
</organism>
<dbReference type="Proteomes" id="UP000436088">
    <property type="component" value="Unassembled WGS sequence"/>
</dbReference>
<feature type="transmembrane region" description="Helical" evidence="5">
    <location>
        <begin position="168"/>
        <end position="189"/>
    </location>
</feature>
<dbReference type="CDD" id="cd04216">
    <property type="entry name" value="Phytocyanin"/>
    <property type="match status" value="1"/>
</dbReference>
<dbReference type="AlphaFoldDB" id="A0A6A3CJJ8"/>
<keyword evidence="2" id="KW-0186">Copper</keyword>
<dbReference type="InterPro" id="IPR003245">
    <property type="entry name" value="Phytocyanin_dom"/>
</dbReference>
<feature type="region of interest" description="Disordered" evidence="4">
    <location>
        <begin position="127"/>
        <end position="153"/>
    </location>
</feature>
<dbReference type="GO" id="GO:0046872">
    <property type="term" value="F:metal ion binding"/>
    <property type="evidence" value="ECO:0007669"/>
    <property type="project" value="UniProtKB-KW"/>
</dbReference>
<feature type="domain" description="Phytocyanin" evidence="7">
    <location>
        <begin position="25"/>
        <end position="128"/>
    </location>
</feature>
<evidence type="ECO:0000313" key="8">
    <source>
        <dbReference type="EMBL" id="KAE8729530.1"/>
    </source>
</evidence>
<keyword evidence="6" id="KW-0732">Signal</keyword>
<dbReference type="InterPro" id="IPR028871">
    <property type="entry name" value="BlueCu_1_BS"/>
</dbReference>
<keyword evidence="5" id="KW-1133">Transmembrane helix</keyword>
<proteinExistence type="predicted"/>
<dbReference type="FunFam" id="2.60.40.420:FF:000003">
    <property type="entry name" value="Blue copper"/>
    <property type="match status" value="1"/>
</dbReference>
<comment type="caution">
    <text evidence="8">The sequence shown here is derived from an EMBL/GenBank/DDBJ whole genome shotgun (WGS) entry which is preliminary data.</text>
</comment>